<dbReference type="InterPro" id="IPR049003">
    <property type="entry name" value="PgaA_barrel"/>
</dbReference>
<gene>
    <name evidence="3" type="primary">pgaA</name>
    <name evidence="3" type="ORF">SR900_08690</name>
</gene>
<proteinExistence type="predicted"/>
<dbReference type="Proteomes" id="UP001324185">
    <property type="component" value="Chromosome"/>
</dbReference>
<dbReference type="InterPro" id="IPR023870">
    <property type="entry name" value="PGA_export_porin_PgaA"/>
</dbReference>
<reference evidence="3 4" key="1">
    <citation type="submission" date="2023-11" db="EMBL/GenBank/DDBJ databases">
        <title>MicrobeMod: A computational toolkit for identifying prokaryotic methylation and restriction-modification with nanopore sequencing.</title>
        <authorList>
            <person name="Crits-Christoph A."/>
            <person name="Kang S.C."/>
            <person name="Lee H."/>
            <person name="Ostrov N."/>
        </authorList>
    </citation>
    <scope>NUCLEOTIDE SEQUENCE [LARGE SCALE GENOMIC DNA]</scope>
    <source>
        <strain evidence="3 4">DSMZ 16071</strain>
    </source>
</reference>
<organism evidence="3 4">
    <name type="scientific">Kangiella aquimarina</name>
    <dbReference type="NCBI Taxonomy" id="261965"/>
    <lineage>
        <taxon>Bacteria</taxon>
        <taxon>Pseudomonadati</taxon>
        <taxon>Pseudomonadota</taxon>
        <taxon>Gammaproteobacteria</taxon>
        <taxon>Kangiellales</taxon>
        <taxon>Kangiellaceae</taxon>
        <taxon>Kangiella</taxon>
    </lineage>
</organism>
<name>A0ABZ0X1S7_9GAMM</name>
<dbReference type="PROSITE" id="PS50005">
    <property type="entry name" value="TPR"/>
    <property type="match status" value="1"/>
</dbReference>
<dbReference type="Pfam" id="PF21197">
    <property type="entry name" value="PgaA_barrel"/>
    <property type="match status" value="1"/>
</dbReference>
<feature type="domain" description="PgaA membrane beta barrel" evidence="2">
    <location>
        <begin position="561"/>
        <end position="830"/>
    </location>
</feature>
<sequence>MKTKLVLILAVYSFILYPVYGFQAQQRSQIAETPDATVKGNTAFDEFNNDLSINLVEQDYDLWASKTKSEYPDLTDRAAIYRRVLNQFPKHRKLQADYVTVLTWNSQFSDALSYYSNQLLNQQLPHYALNAVAISARETGNYALSKKLYLQILKDDSQYYDAILGLAAVAIRENNFVQAEAYIQKVLAVEPENEEGLSLLAFLYNQQNNKTLEKVSVYDKMLELAQDDQEITRLKTLNLLELGLIAPASRAMESSPELYLTEDWIKLRAAQNTKSIRRIANDGRSRENEELVNKAFDNNDEYLKLLQGSDSTTDKQLAYAYADRVLLLNALTRHKEVISLAQQQNHLVPQMPDHGVLSITESYLAEQEPDNALDVIDNGFNNNQIAASNKDALQLAYYAALDIGALVTAEEYLETLISQSPAWLYSADKQIKKPNPDYQTVALMQAMHKAYTNDLEGAEDALQKLLAVAPNNNEYRYNLANVLRWRGFVKRSNQQLTLIKATDPDYLPLEISRAYNFIAYRQFHEANQLIEQFPEKERNNSVKRLIEDYDIATDASFYASTSGGNSSGSQFSSNDRNFELAAYSQLLNHHWRMFSKAQNNQSSFFGDNENIMTIGIGGQYISKSFISELELFKVEELNSAELAGSIEYFHGDYLSFNAGYQSFNKETPVRAFYSGVSSDLKSFSTTYRHSDKQSYSASWNQSDFSDGNKRQTFSISGSQGLFQSFKQRFSLNEYLYLEENSEDTDRLYFNPESALGFSLTANYQHLLYKYSDLSLWHGISLEAGIYQQKNFSSGDIWSARYQHQWQLSKRSFLNYSIGYKQRIYDGQTESGPDYNLSYGVTF</sequence>
<feature type="repeat" description="TPR" evidence="1">
    <location>
        <begin position="160"/>
        <end position="193"/>
    </location>
</feature>
<accession>A0ABZ0X1S7</accession>
<protein>
    <submittedName>
        <fullName evidence="3">Poly-beta-1,6 N-acetyl-D-glucosamine export porin PgaA</fullName>
    </submittedName>
</protein>
<dbReference type="NCBIfam" id="TIGR03939">
    <property type="entry name" value="PGA_TPR_OMP"/>
    <property type="match status" value="1"/>
</dbReference>
<dbReference type="RefSeq" id="WP_018625015.1">
    <property type="nucleotide sequence ID" value="NZ_CP140158.1"/>
</dbReference>
<dbReference type="InterPro" id="IPR011990">
    <property type="entry name" value="TPR-like_helical_dom_sf"/>
</dbReference>
<evidence type="ECO:0000313" key="4">
    <source>
        <dbReference type="Proteomes" id="UP001324185"/>
    </source>
</evidence>
<evidence type="ECO:0000313" key="3">
    <source>
        <dbReference type="EMBL" id="WQG84542.1"/>
    </source>
</evidence>
<evidence type="ECO:0000256" key="1">
    <source>
        <dbReference type="PROSITE-ProRule" id="PRU00339"/>
    </source>
</evidence>
<dbReference type="SUPFAM" id="SSF48452">
    <property type="entry name" value="TPR-like"/>
    <property type="match status" value="2"/>
</dbReference>
<dbReference type="Gene3D" id="1.25.40.10">
    <property type="entry name" value="Tetratricopeptide repeat domain"/>
    <property type="match status" value="2"/>
</dbReference>
<keyword evidence="4" id="KW-1185">Reference proteome</keyword>
<evidence type="ECO:0000259" key="2">
    <source>
        <dbReference type="Pfam" id="PF21197"/>
    </source>
</evidence>
<dbReference type="Pfam" id="PF14559">
    <property type="entry name" value="TPR_19"/>
    <property type="match status" value="1"/>
</dbReference>
<keyword evidence="1" id="KW-0802">TPR repeat</keyword>
<dbReference type="EMBL" id="CP140158">
    <property type="protein sequence ID" value="WQG84542.1"/>
    <property type="molecule type" value="Genomic_DNA"/>
</dbReference>
<dbReference type="InterPro" id="IPR019734">
    <property type="entry name" value="TPR_rpt"/>
</dbReference>